<feature type="region of interest" description="Disordered" evidence="1">
    <location>
        <begin position="1"/>
        <end position="31"/>
    </location>
</feature>
<gene>
    <name evidence="3" type="ORF">MIND_01102800</name>
</gene>
<dbReference type="RefSeq" id="XP_037216990.1">
    <property type="nucleotide sequence ID" value="XM_037367596.1"/>
</dbReference>
<evidence type="ECO:0000256" key="1">
    <source>
        <dbReference type="SAM" id="MobiDB-lite"/>
    </source>
</evidence>
<dbReference type="OrthoDB" id="5584477at2759"/>
<comment type="caution">
    <text evidence="3">The sequence shown here is derived from an EMBL/GenBank/DDBJ whole genome shotgun (WGS) entry which is preliminary data.</text>
</comment>
<feature type="compositionally biased region" description="Basic and acidic residues" evidence="1">
    <location>
        <begin position="1"/>
        <end position="11"/>
    </location>
</feature>
<dbReference type="Pfam" id="PF17667">
    <property type="entry name" value="Pkinase_fungal"/>
    <property type="match status" value="1"/>
</dbReference>
<reference evidence="3" key="1">
    <citation type="submission" date="2020-05" db="EMBL/GenBank/DDBJ databases">
        <title>Mycena genomes resolve the evolution of fungal bioluminescence.</title>
        <authorList>
            <person name="Tsai I.J."/>
        </authorList>
    </citation>
    <scope>NUCLEOTIDE SEQUENCE</scope>
    <source>
        <strain evidence="3">171206Taipei</strain>
    </source>
</reference>
<dbReference type="Gene3D" id="1.10.510.10">
    <property type="entry name" value="Transferase(Phosphotransferase) domain 1"/>
    <property type="match status" value="1"/>
</dbReference>
<dbReference type="InterPro" id="IPR040976">
    <property type="entry name" value="Pkinase_fungal"/>
</dbReference>
<dbReference type="AlphaFoldDB" id="A0A8H6SAY9"/>
<feature type="compositionally biased region" description="Low complexity" evidence="1">
    <location>
        <begin position="18"/>
        <end position="27"/>
    </location>
</feature>
<dbReference type="GeneID" id="59350112"/>
<feature type="domain" description="Fungal-type protein kinase" evidence="2">
    <location>
        <begin position="118"/>
        <end position="237"/>
    </location>
</feature>
<protein>
    <recommendedName>
        <fullName evidence="2">Fungal-type protein kinase domain-containing protein</fullName>
    </recommendedName>
</protein>
<organism evidence="3 4">
    <name type="scientific">Mycena indigotica</name>
    <dbReference type="NCBI Taxonomy" id="2126181"/>
    <lineage>
        <taxon>Eukaryota</taxon>
        <taxon>Fungi</taxon>
        <taxon>Dikarya</taxon>
        <taxon>Basidiomycota</taxon>
        <taxon>Agaricomycotina</taxon>
        <taxon>Agaricomycetes</taxon>
        <taxon>Agaricomycetidae</taxon>
        <taxon>Agaricales</taxon>
        <taxon>Marasmiineae</taxon>
        <taxon>Mycenaceae</taxon>
        <taxon>Mycena</taxon>
    </lineage>
</organism>
<evidence type="ECO:0000313" key="4">
    <source>
        <dbReference type="Proteomes" id="UP000636479"/>
    </source>
</evidence>
<proteinExistence type="predicted"/>
<dbReference type="InterPro" id="IPR011009">
    <property type="entry name" value="Kinase-like_dom_sf"/>
</dbReference>
<name>A0A8H6SAY9_9AGAR</name>
<sequence length="369" mass="41908">MSEAGSDKHSPVTEANGSSRTSTQSSSEEGHYHATNAFVQSPIRSRGTLCWDATCNGQHYIVMDHWKMQGGEGGSNSLQDLIVVRGVGSIFTFQNNRPSISHNWSLQRSANRPADATYEECWFIPVTTVEYGQTLEHAEPRQLVQSIIDIVDGHRVAFLEKGVLHGDLDFSSIRLSPYPGSAAIIIDWDMAKRMEDVVNFKARTRNPRYQSFGTMDSTGIKHQDHMDDLESLFYIVYIALLAFDPDKRLLSEELMPFHMRTLLSPCTNDDGMLLMCKRDLICWTHIDNYLPNESSCFHAFILLVTGSIAMTSQLKKFPDTRQNWLKGNMLLLWTSPDVRLPSFLPILAQFLWLPYNVQQLEETDIKSPR</sequence>
<dbReference type="EMBL" id="JACAZF010000009">
    <property type="protein sequence ID" value="KAF7295627.1"/>
    <property type="molecule type" value="Genomic_DNA"/>
</dbReference>
<accession>A0A8H6SAY9</accession>
<evidence type="ECO:0000313" key="3">
    <source>
        <dbReference type="EMBL" id="KAF7295627.1"/>
    </source>
</evidence>
<evidence type="ECO:0000259" key="2">
    <source>
        <dbReference type="Pfam" id="PF17667"/>
    </source>
</evidence>
<keyword evidence="4" id="KW-1185">Reference proteome</keyword>
<dbReference type="Proteomes" id="UP000636479">
    <property type="component" value="Unassembled WGS sequence"/>
</dbReference>
<dbReference type="SUPFAM" id="SSF56112">
    <property type="entry name" value="Protein kinase-like (PK-like)"/>
    <property type="match status" value="1"/>
</dbReference>